<name>X1J4M9_9ZZZZ</name>
<gene>
    <name evidence="4" type="ORF">S03H2_58786</name>
</gene>
<evidence type="ECO:0000259" key="3">
    <source>
        <dbReference type="PROSITE" id="PS51449"/>
    </source>
</evidence>
<feature type="non-terminal residue" evidence="4">
    <location>
        <position position="130"/>
    </location>
</feature>
<dbReference type="PANTHER" id="PTHR43837">
    <property type="entry name" value="RIBOSOMAL PROTEIN S12 METHYLTHIOTRANSFERASE RIMO"/>
    <property type="match status" value="1"/>
</dbReference>
<dbReference type="InterPro" id="IPR013848">
    <property type="entry name" value="Methylthiotransferase_N"/>
</dbReference>
<dbReference type="PANTHER" id="PTHR43837:SF1">
    <property type="entry name" value="RIBOSOMAL PROTEIN US12 METHYLTHIOTRANSFERASE RIMO"/>
    <property type="match status" value="1"/>
</dbReference>
<organism evidence="4">
    <name type="scientific">marine sediment metagenome</name>
    <dbReference type="NCBI Taxonomy" id="412755"/>
    <lineage>
        <taxon>unclassified sequences</taxon>
        <taxon>metagenomes</taxon>
        <taxon>ecological metagenomes</taxon>
    </lineage>
</organism>
<accession>X1J4M9</accession>
<dbReference type="FunFam" id="3.40.50.12160:FF:000004">
    <property type="entry name" value="Threonylcarbamoyladenosine tRNA methylthiotransferase MtaB"/>
    <property type="match status" value="1"/>
</dbReference>
<evidence type="ECO:0000256" key="2">
    <source>
        <dbReference type="ARBA" id="ARBA00022694"/>
    </source>
</evidence>
<dbReference type="InterPro" id="IPR038135">
    <property type="entry name" value="Methylthiotransferase_N_sf"/>
</dbReference>
<dbReference type="Gene3D" id="3.40.50.12160">
    <property type="entry name" value="Methylthiotransferase, N-terminal domain"/>
    <property type="match status" value="1"/>
</dbReference>
<protein>
    <recommendedName>
        <fullName evidence="3">MTTase N-terminal domain-containing protein</fullName>
    </recommendedName>
</protein>
<dbReference type="EMBL" id="BARU01037764">
    <property type="protein sequence ID" value="GAH89676.1"/>
    <property type="molecule type" value="Genomic_DNA"/>
</dbReference>
<keyword evidence="2" id="KW-0819">tRNA processing</keyword>
<dbReference type="PROSITE" id="PS51449">
    <property type="entry name" value="MTTASE_N"/>
    <property type="match status" value="1"/>
</dbReference>
<dbReference type="GO" id="GO:0035599">
    <property type="term" value="F:aspartic acid methylthiotransferase activity"/>
    <property type="evidence" value="ECO:0007669"/>
    <property type="project" value="TreeGrafter"/>
</dbReference>
<dbReference type="GO" id="GO:0051539">
    <property type="term" value="F:4 iron, 4 sulfur cluster binding"/>
    <property type="evidence" value="ECO:0007669"/>
    <property type="project" value="UniProtKB-KW"/>
</dbReference>
<sequence length="130" mass="14836">MPKVALATLGCKVNQYETQFLREHLIQAGFREVPFKEKADFYIINTCSVTERADHKSEELIKAAKKNGSNAHLIVTGCYAEAEKDNLRKRFPQIDLVLGNEEKLKIPRIITGPNENHKDTKSFIQTFHAH</sequence>
<evidence type="ECO:0000256" key="1">
    <source>
        <dbReference type="ARBA" id="ARBA00022490"/>
    </source>
</evidence>
<keyword evidence="1" id="KW-0963">Cytoplasm</keyword>
<dbReference type="InterPro" id="IPR005840">
    <property type="entry name" value="Ribosomal_uS12_MeSTrfase_RimO"/>
</dbReference>
<dbReference type="Pfam" id="PF00919">
    <property type="entry name" value="UPF0004"/>
    <property type="match status" value="1"/>
</dbReference>
<comment type="caution">
    <text evidence="4">The sequence shown here is derived from an EMBL/GenBank/DDBJ whole genome shotgun (WGS) entry which is preliminary data.</text>
</comment>
<dbReference type="GO" id="GO:0005829">
    <property type="term" value="C:cytosol"/>
    <property type="evidence" value="ECO:0007669"/>
    <property type="project" value="TreeGrafter"/>
</dbReference>
<feature type="domain" description="MTTase N-terminal" evidence="3">
    <location>
        <begin position="2"/>
        <end position="115"/>
    </location>
</feature>
<dbReference type="GO" id="GO:0046872">
    <property type="term" value="F:metal ion binding"/>
    <property type="evidence" value="ECO:0007669"/>
    <property type="project" value="UniProtKB-KW"/>
</dbReference>
<dbReference type="AlphaFoldDB" id="X1J4M9"/>
<proteinExistence type="predicted"/>
<reference evidence="4" key="1">
    <citation type="journal article" date="2014" name="Front. Microbiol.">
        <title>High frequency of phylogenetically diverse reductive dehalogenase-homologous genes in deep subseafloor sedimentary metagenomes.</title>
        <authorList>
            <person name="Kawai M."/>
            <person name="Futagami T."/>
            <person name="Toyoda A."/>
            <person name="Takaki Y."/>
            <person name="Nishi S."/>
            <person name="Hori S."/>
            <person name="Arai W."/>
            <person name="Tsubouchi T."/>
            <person name="Morono Y."/>
            <person name="Uchiyama I."/>
            <person name="Ito T."/>
            <person name="Fujiyama A."/>
            <person name="Inagaki F."/>
            <person name="Takami H."/>
        </authorList>
    </citation>
    <scope>NUCLEOTIDE SEQUENCE</scope>
    <source>
        <strain evidence="4">Expedition CK06-06</strain>
    </source>
</reference>
<evidence type="ECO:0000313" key="4">
    <source>
        <dbReference type="EMBL" id="GAH89676.1"/>
    </source>
</evidence>
<dbReference type="GO" id="GO:0008033">
    <property type="term" value="P:tRNA processing"/>
    <property type="evidence" value="ECO:0007669"/>
    <property type="project" value="UniProtKB-KW"/>
</dbReference>